<keyword evidence="2" id="KW-1185">Reference proteome</keyword>
<dbReference type="EMBL" id="AHAM01000337">
    <property type="protein sequence ID" value="EHK52359.1"/>
    <property type="molecule type" value="Genomic_DNA"/>
</dbReference>
<organism evidence="1 2">
    <name type="scientific">Mesorhizobium alhagi CCNWXJ12-2</name>
    <dbReference type="NCBI Taxonomy" id="1107882"/>
    <lineage>
        <taxon>Bacteria</taxon>
        <taxon>Pseudomonadati</taxon>
        <taxon>Pseudomonadota</taxon>
        <taxon>Alphaproteobacteria</taxon>
        <taxon>Hyphomicrobiales</taxon>
        <taxon>Phyllobacteriaceae</taxon>
        <taxon>Allomesorhizobium</taxon>
    </lineage>
</organism>
<evidence type="ECO:0000313" key="2">
    <source>
        <dbReference type="Proteomes" id="UP000003250"/>
    </source>
</evidence>
<dbReference type="AlphaFoldDB" id="H0I3U4"/>
<reference evidence="1 2" key="1">
    <citation type="journal article" date="2012" name="J. Bacteriol.">
        <title>Draft Genome Sequence of Mesorhizobium alhagi CCNWXJ12-2T, a Novel Salt-Resistant Species Isolated from the Desert of Northwestern China.</title>
        <authorList>
            <person name="Zhou M."/>
            <person name="Chen W."/>
            <person name="Chen H."/>
            <person name="Wei G."/>
        </authorList>
    </citation>
    <scope>NUCLEOTIDE SEQUENCE [LARGE SCALE GENOMIC DNA]</scope>
    <source>
        <strain evidence="1 2">CCNWXJ12-2</strain>
    </source>
</reference>
<evidence type="ECO:0000313" key="1">
    <source>
        <dbReference type="EMBL" id="EHK52359.1"/>
    </source>
</evidence>
<proteinExistence type="predicted"/>
<protein>
    <submittedName>
        <fullName evidence="1">Uncharacterized protein</fullName>
    </submittedName>
</protein>
<sequence>MGPHASRNEVKLRLRPNHICYVSTQKFICLASQQATIRLVDQHNRSSCIDGDQAVRNVIEDEPQKLSLFR</sequence>
<dbReference type="Proteomes" id="UP000003250">
    <property type="component" value="Unassembled WGS sequence"/>
</dbReference>
<name>H0I3U4_9HYPH</name>
<gene>
    <name evidence="1" type="ORF">MAXJ12_35806</name>
</gene>
<accession>H0I3U4</accession>